<gene>
    <name evidence="1" type="ORF">NTEN_LOCUS10629</name>
</gene>
<sequence length="134" mass="14638">FEATKIINIHFFCKKVTDDGACVRTCGQSSRPIGSVKLTFFSAQSCHSPLHVQLPPSPLQYPRTRKSLPSLRVKHKFHTLCASSGTIIGIISGASTTLGMWRGGVGVLRAPACMIIIGVSRRCVMWPRRGTLML</sequence>
<proteinExistence type="predicted"/>
<keyword evidence="2" id="KW-1185">Reference proteome</keyword>
<dbReference type="AlphaFoldDB" id="A0A6H5GNX4"/>
<dbReference type="Proteomes" id="UP000479000">
    <property type="component" value="Unassembled WGS sequence"/>
</dbReference>
<reference evidence="1 2" key="1">
    <citation type="submission" date="2020-02" db="EMBL/GenBank/DDBJ databases">
        <authorList>
            <person name="Ferguson B K."/>
        </authorList>
    </citation>
    <scope>NUCLEOTIDE SEQUENCE [LARGE SCALE GENOMIC DNA]</scope>
</reference>
<protein>
    <submittedName>
        <fullName evidence="1">Uncharacterized protein</fullName>
    </submittedName>
</protein>
<name>A0A6H5GNX4_9HEMI</name>
<feature type="non-terminal residue" evidence="1">
    <location>
        <position position="1"/>
    </location>
</feature>
<dbReference type="EMBL" id="CADCXU010015960">
    <property type="protein sequence ID" value="CAB0005152.1"/>
    <property type="molecule type" value="Genomic_DNA"/>
</dbReference>
<evidence type="ECO:0000313" key="2">
    <source>
        <dbReference type="Proteomes" id="UP000479000"/>
    </source>
</evidence>
<organism evidence="1 2">
    <name type="scientific">Nesidiocoris tenuis</name>
    <dbReference type="NCBI Taxonomy" id="355587"/>
    <lineage>
        <taxon>Eukaryota</taxon>
        <taxon>Metazoa</taxon>
        <taxon>Ecdysozoa</taxon>
        <taxon>Arthropoda</taxon>
        <taxon>Hexapoda</taxon>
        <taxon>Insecta</taxon>
        <taxon>Pterygota</taxon>
        <taxon>Neoptera</taxon>
        <taxon>Paraneoptera</taxon>
        <taxon>Hemiptera</taxon>
        <taxon>Heteroptera</taxon>
        <taxon>Panheteroptera</taxon>
        <taxon>Cimicomorpha</taxon>
        <taxon>Miridae</taxon>
        <taxon>Dicyphina</taxon>
        <taxon>Nesidiocoris</taxon>
    </lineage>
</organism>
<evidence type="ECO:0000313" key="1">
    <source>
        <dbReference type="EMBL" id="CAB0005152.1"/>
    </source>
</evidence>
<accession>A0A6H5GNX4</accession>